<proteinExistence type="predicted"/>
<dbReference type="Proteomes" id="UP000573327">
    <property type="component" value="Unassembled WGS sequence"/>
</dbReference>
<dbReference type="InterPro" id="IPR010282">
    <property type="entry name" value="Uncharacterised_HutD/Ves"/>
</dbReference>
<dbReference type="AlphaFoldDB" id="A0A7W7WLD3"/>
<dbReference type="Gene3D" id="2.60.120.10">
    <property type="entry name" value="Jelly Rolls"/>
    <property type="match status" value="1"/>
</dbReference>
<dbReference type="RefSeq" id="WP_184922031.1">
    <property type="nucleotide sequence ID" value="NZ_JACHJR010000001.1"/>
</dbReference>
<gene>
    <name evidence="1" type="ORF">F4556_006204</name>
</gene>
<accession>A0A7W7WLD3</accession>
<dbReference type="PANTHER" id="PTHR37943">
    <property type="entry name" value="PROTEIN VES"/>
    <property type="match status" value="1"/>
</dbReference>
<dbReference type="CDD" id="cd20293">
    <property type="entry name" value="cupin_HutD_N"/>
    <property type="match status" value="1"/>
</dbReference>
<evidence type="ECO:0000313" key="2">
    <source>
        <dbReference type="Proteomes" id="UP000573327"/>
    </source>
</evidence>
<organism evidence="1 2">
    <name type="scientific">Kitasatospora gansuensis</name>
    <dbReference type="NCBI Taxonomy" id="258050"/>
    <lineage>
        <taxon>Bacteria</taxon>
        <taxon>Bacillati</taxon>
        <taxon>Actinomycetota</taxon>
        <taxon>Actinomycetes</taxon>
        <taxon>Kitasatosporales</taxon>
        <taxon>Streptomycetaceae</taxon>
        <taxon>Kitasatospora</taxon>
    </lineage>
</organism>
<dbReference type="SUPFAM" id="SSF51182">
    <property type="entry name" value="RmlC-like cupins"/>
    <property type="match status" value="1"/>
</dbReference>
<keyword evidence="2" id="KW-1185">Reference proteome</keyword>
<sequence>MTTVQVLRADRRPATPWLNGGGITREVAGYPAGAGLADFHWRVSLADVGQGGPFSRFEDVDRVITVVEGAGMALTVAGTEHRLAEPFRPFAFPGDAETGCELLGGPVVDFNVMTRRGRATAEVEVADGQRAVTVPPDAVVLLVCLAGTAELDGSDVRLGCFDAVLLETPGEELLRVDGRTAVVTIRRGA</sequence>
<comment type="caution">
    <text evidence="1">The sequence shown here is derived from an EMBL/GenBank/DDBJ whole genome shotgun (WGS) entry which is preliminary data.</text>
</comment>
<dbReference type="EMBL" id="JACHJR010000001">
    <property type="protein sequence ID" value="MBB4950669.1"/>
    <property type="molecule type" value="Genomic_DNA"/>
</dbReference>
<dbReference type="InterPro" id="IPR014710">
    <property type="entry name" value="RmlC-like_jellyroll"/>
</dbReference>
<dbReference type="InterPro" id="IPR011051">
    <property type="entry name" value="RmlC_Cupin_sf"/>
</dbReference>
<name>A0A7W7WLD3_9ACTN</name>
<protein>
    <recommendedName>
        <fullName evidence="3">HutD-family protein</fullName>
    </recommendedName>
</protein>
<dbReference type="Pfam" id="PF05962">
    <property type="entry name" value="HutD"/>
    <property type="match status" value="1"/>
</dbReference>
<evidence type="ECO:0008006" key="3">
    <source>
        <dbReference type="Google" id="ProtNLM"/>
    </source>
</evidence>
<reference evidence="1 2" key="1">
    <citation type="submission" date="2020-08" db="EMBL/GenBank/DDBJ databases">
        <title>Sequencing the genomes of 1000 actinobacteria strains.</title>
        <authorList>
            <person name="Klenk H.-P."/>
        </authorList>
    </citation>
    <scope>NUCLEOTIDE SEQUENCE [LARGE SCALE GENOMIC DNA]</scope>
    <source>
        <strain evidence="1 2">DSM 44786</strain>
    </source>
</reference>
<dbReference type="PANTHER" id="PTHR37943:SF1">
    <property type="entry name" value="PROTEIN VES"/>
    <property type="match status" value="1"/>
</dbReference>
<evidence type="ECO:0000313" key="1">
    <source>
        <dbReference type="EMBL" id="MBB4950669.1"/>
    </source>
</evidence>